<evidence type="ECO:0000313" key="2">
    <source>
        <dbReference type="Proteomes" id="UP001501565"/>
    </source>
</evidence>
<dbReference type="RefSeq" id="WP_344796004.1">
    <property type="nucleotide sequence ID" value="NZ_BAABBN010000004.1"/>
</dbReference>
<dbReference type="Proteomes" id="UP001501565">
    <property type="component" value="Unassembled WGS sequence"/>
</dbReference>
<comment type="caution">
    <text evidence="1">The sequence shown here is derived from an EMBL/GenBank/DDBJ whole genome shotgun (WGS) entry which is preliminary data.</text>
</comment>
<accession>A0ABP7MBF2</accession>
<protein>
    <recommendedName>
        <fullName evidence="3">DUF2007 domain-containing protein</fullName>
    </recommendedName>
</protein>
<organism evidence="1 2">
    <name type="scientific">Litoribacillus peritrichatus</name>
    <dbReference type="NCBI Taxonomy" id="718191"/>
    <lineage>
        <taxon>Bacteria</taxon>
        <taxon>Pseudomonadati</taxon>
        <taxon>Pseudomonadota</taxon>
        <taxon>Gammaproteobacteria</taxon>
        <taxon>Oceanospirillales</taxon>
        <taxon>Oceanospirillaceae</taxon>
        <taxon>Litoribacillus</taxon>
    </lineage>
</organism>
<proteinExistence type="predicted"/>
<dbReference type="EMBL" id="BAABBN010000004">
    <property type="protein sequence ID" value="GAA3916748.1"/>
    <property type="molecule type" value="Genomic_DNA"/>
</dbReference>
<evidence type="ECO:0008006" key="3">
    <source>
        <dbReference type="Google" id="ProtNLM"/>
    </source>
</evidence>
<name>A0ABP7MBF2_9GAMM</name>
<reference evidence="2" key="1">
    <citation type="journal article" date="2019" name="Int. J. Syst. Evol. Microbiol.">
        <title>The Global Catalogue of Microorganisms (GCM) 10K type strain sequencing project: providing services to taxonomists for standard genome sequencing and annotation.</title>
        <authorList>
            <consortium name="The Broad Institute Genomics Platform"/>
            <consortium name="The Broad Institute Genome Sequencing Center for Infectious Disease"/>
            <person name="Wu L."/>
            <person name="Ma J."/>
        </authorList>
    </citation>
    <scope>NUCLEOTIDE SEQUENCE [LARGE SCALE GENOMIC DNA]</scope>
    <source>
        <strain evidence="2">JCM 17551</strain>
    </source>
</reference>
<sequence length="55" mass="5964">MKLLKEFTSISDAEALAEKLRQKGVLTHISNTNSNQLGGHATGAIKVEVWVVISE</sequence>
<evidence type="ECO:0000313" key="1">
    <source>
        <dbReference type="EMBL" id="GAA3916748.1"/>
    </source>
</evidence>
<gene>
    <name evidence="1" type="ORF">GCM10022277_09420</name>
</gene>
<keyword evidence="2" id="KW-1185">Reference proteome</keyword>